<name>A0AAP5M9F5_9CYAN</name>
<gene>
    <name evidence="2" type="ORF">G7B40_007075</name>
</gene>
<evidence type="ECO:0000256" key="1">
    <source>
        <dbReference type="SAM" id="Phobius"/>
    </source>
</evidence>
<keyword evidence="1" id="KW-1133">Transmembrane helix</keyword>
<accession>A0AAP5M9F5</accession>
<reference evidence="3" key="1">
    <citation type="journal article" date="2021" name="Science">
        <title>Hunting the eagle killer: A cyanobacterial neurotoxin causes vacuolar myelinopathy.</title>
        <authorList>
            <person name="Breinlinger S."/>
            <person name="Phillips T.J."/>
            <person name="Haram B.N."/>
            <person name="Mares J."/>
            <person name="Martinez Yerena J.A."/>
            <person name="Hrouzek P."/>
            <person name="Sobotka R."/>
            <person name="Henderson W.M."/>
            <person name="Schmieder P."/>
            <person name="Williams S.M."/>
            <person name="Lauderdale J.D."/>
            <person name="Wilde H.D."/>
            <person name="Gerrin W."/>
            <person name="Kust A."/>
            <person name="Washington J.W."/>
            <person name="Wagner C."/>
            <person name="Geier B."/>
            <person name="Liebeke M."/>
            <person name="Enke H."/>
            <person name="Niedermeyer T.H.J."/>
            <person name="Wilde S.B."/>
        </authorList>
    </citation>
    <scope>NUCLEOTIDE SEQUENCE [LARGE SCALE GENOMIC DNA]</scope>
    <source>
        <strain evidence="3">Thurmond2011</strain>
    </source>
</reference>
<protein>
    <recommendedName>
        <fullName evidence="4">Oligosaccharide repeat unit polymerase</fullName>
    </recommendedName>
</protein>
<feature type="transmembrane region" description="Helical" evidence="1">
    <location>
        <begin position="135"/>
        <end position="154"/>
    </location>
</feature>
<evidence type="ECO:0000313" key="3">
    <source>
        <dbReference type="Proteomes" id="UP000667802"/>
    </source>
</evidence>
<keyword evidence="3" id="KW-1185">Reference proteome</keyword>
<feature type="transmembrane region" description="Helical" evidence="1">
    <location>
        <begin position="6"/>
        <end position="24"/>
    </location>
</feature>
<comment type="caution">
    <text evidence="2">The sequence shown here is derived from an EMBL/GenBank/DDBJ whole genome shotgun (WGS) entry which is preliminary data.</text>
</comment>
<feature type="transmembrane region" description="Helical" evidence="1">
    <location>
        <begin position="31"/>
        <end position="48"/>
    </location>
</feature>
<dbReference type="EMBL" id="JAALHA020000002">
    <property type="protein sequence ID" value="MDR9894334.1"/>
    <property type="molecule type" value="Genomic_DNA"/>
</dbReference>
<feature type="transmembrane region" description="Helical" evidence="1">
    <location>
        <begin position="100"/>
        <end position="123"/>
    </location>
</feature>
<feature type="transmembrane region" description="Helical" evidence="1">
    <location>
        <begin position="163"/>
        <end position="181"/>
    </location>
</feature>
<evidence type="ECO:0008006" key="4">
    <source>
        <dbReference type="Google" id="ProtNLM"/>
    </source>
</evidence>
<feature type="transmembrane region" description="Helical" evidence="1">
    <location>
        <begin position="374"/>
        <end position="392"/>
    </location>
</feature>
<organism evidence="2 3">
    <name type="scientific">Aetokthonos hydrillicola Thurmond2011</name>
    <dbReference type="NCBI Taxonomy" id="2712845"/>
    <lineage>
        <taxon>Bacteria</taxon>
        <taxon>Bacillati</taxon>
        <taxon>Cyanobacteriota</taxon>
        <taxon>Cyanophyceae</taxon>
        <taxon>Nostocales</taxon>
        <taxon>Hapalosiphonaceae</taxon>
        <taxon>Aetokthonos</taxon>
    </lineage>
</organism>
<sequence>MAQIYLDILVIICLGLIAWGLVCLERVYQYPFFMGSIFISFLLPQAFALIKNPGQVSQQALERVLLFSCLCAAACWVGYKIQPNKKWLSKLNIPLDESKLFRAGIALMAIGYLSIFLLSSTRIQKGANGNWTGPATIYVFFGQVIYIAFAIFILQTLKRPNTINLFCTAIASIPLVETIFLNGRRQPTMTLLVIVGLAFWLVRRYIPPRWLFIVAIIATAYLIPLIGELRGNFWNLLLSDNRRELIVSSQMALNSVLKGNILELRNAALLMDATEQTSRYGYGTGFWDSIIFQYVPGQILGYDFKKSLQFHLTPYDLLGDLYGYLIPNGSTVTGIGDSFMEFGYFGCLCFLLIGILFKNLWLSSVYYESTVARLLYMGMVSPAMVGLTHGIGRFLQEMIFQFICISLVVFFSKNRYSFYYIKSETWRMDEY</sequence>
<feature type="transmembrane region" description="Helical" evidence="1">
    <location>
        <begin position="60"/>
        <end position="79"/>
    </location>
</feature>
<feature type="transmembrane region" description="Helical" evidence="1">
    <location>
        <begin position="342"/>
        <end position="362"/>
    </location>
</feature>
<feature type="transmembrane region" description="Helical" evidence="1">
    <location>
        <begin position="398"/>
        <end position="418"/>
    </location>
</feature>
<dbReference type="RefSeq" id="WP_208349793.1">
    <property type="nucleotide sequence ID" value="NZ_JAALHA020000002.1"/>
</dbReference>
<feature type="transmembrane region" description="Helical" evidence="1">
    <location>
        <begin position="187"/>
        <end position="203"/>
    </location>
</feature>
<dbReference type="Proteomes" id="UP000667802">
    <property type="component" value="Unassembled WGS sequence"/>
</dbReference>
<keyword evidence="1" id="KW-0812">Transmembrane</keyword>
<feature type="transmembrane region" description="Helical" evidence="1">
    <location>
        <begin position="210"/>
        <end position="227"/>
    </location>
</feature>
<dbReference type="AlphaFoldDB" id="A0AAP5M9F5"/>
<evidence type="ECO:0000313" key="2">
    <source>
        <dbReference type="EMBL" id="MDR9894334.1"/>
    </source>
</evidence>
<proteinExistence type="predicted"/>
<keyword evidence="1" id="KW-0472">Membrane</keyword>